<dbReference type="InterPro" id="IPR014756">
    <property type="entry name" value="Ig_E-set"/>
</dbReference>
<dbReference type="GO" id="GO:0003676">
    <property type="term" value="F:nucleic acid binding"/>
    <property type="evidence" value="ECO:0007669"/>
    <property type="project" value="InterPro"/>
</dbReference>
<evidence type="ECO:0000256" key="5">
    <source>
        <dbReference type="ARBA" id="ARBA00022840"/>
    </source>
</evidence>
<evidence type="ECO:0000256" key="3">
    <source>
        <dbReference type="ARBA" id="ARBA00022801"/>
    </source>
</evidence>
<dbReference type="Pfam" id="PF00270">
    <property type="entry name" value="DEAD"/>
    <property type="match status" value="2"/>
</dbReference>
<dbReference type="Proteomes" id="UP001353858">
    <property type="component" value="Unassembled WGS sequence"/>
</dbReference>
<dbReference type="SUPFAM" id="SSF158702">
    <property type="entry name" value="Sec63 N-terminal domain-like"/>
    <property type="match status" value="2"/>
</dbReference>
<reference evidence="10" key="1">
    <citation type="submission" date="2023-01" db="EMBL/GenBank/DDBJ databases">
        <title>Key to firefly adult light organ development and bioluminescence: homeobox transcription factors regulate luciferase expression and transportation to peroxisome.</title>
        <authorList>
            <person name="Fu X."/>
        </authorList>
    </citation>
    <scope>NUCLEOTIDE SEQUENCE [LARGE SCALE GENOMIC DNA]</scope>
</reference>
<keyword evidence="10" id="KW-1185">Reference proteome</keyword>
<comment type="caution">
    <text evidence="9">The sequence shown here is derived from an EMBL/GenBank/DDBJ whole genome shotgun (WGS) entry which is preliminary data.</text>
</comment>
<dbReference type="InterPro" id="IPR050474">
    <property type="entry name" value="Hel308_SKI2-like"/>
</dbReference>
<keyword evidence="3" id="KW-0378">Hydrolase</keyword>
<dbReference type="FunFam" id="3.40.50.300:FF:000102">
    <property type="entry name" value="RNA helicase, activating signal cointegrator 1"/>
    <property type="match status" value="1"/>
</dbReference>
<evidence type="ECO:0008006" key="11">
    <source>
        <dbReference type="Google" id="ProtNLM"/>
    </source>
</evidence>
<dbReference type="InterPro" id="IPR035892">
    <property type="entry name" value="C2_domain_sf"/>
</dbReference>
<dbReference type="Gene3D" id="1.10.3380.10">
    <property type="entry name" value="Sec63 N-terminal domain-like domain"/>
    <property type="match status" value="2"/>
</dbReference>
<dbReference type="FunFam" id="3.40.50.300:FF:000198">
    <property type="entry name" value="Activating signal cointegrator 1 complex subunit"/>
    <property type="match status" value="1"/>
</dbReference>
<dbReference type="PIRSF" id="PIRSF039073">
    <property type="entry name" value="BRR2"/>
    <property type="match status" value="1"/>
</dbReference>
<dbReference type="InterPro" id="IPR011545">
    <property type="entry name" value="DEAD/DEAH_box_helicase_dom"/>
</dbReference>
<dbReference type="PROSITE" id="PS51194">
    <property type="entry name" value="HELICASE_CTER"/>
    <property type="match status" value="2"/>
</dbReference>
<dbReference type="InterPro" id="IPR001650">
    <property type="entry name" value="Helicase_C-like"/>
</dbReference>
<dbReference type="PANTHER" id="PTHR47961">
    <property type="entry name" value="DNA POLYMERASE THETA, PUTATIVE (AFU_ORTHOLOGUE AFUA_1G05260)-RELATED"/>
    <property type="match status" value="1"/>
</dbReference>
<dbReference type="InterPro" id="IPR036388">
    <property type="entry name" value="WH-like_DNA-bd_sf"/>
</dbReference>
<evidence type="ECO:0000313" key="10">
    <source>
        <dbReference type="Proteomes" id="UP001353858"/>
    </source>
</evidence>
<dbReference type="SUPFAM" id="SSF81296">
    <property type="entry name" value="E set domains"/>
    <property type="match status" value="1"/>
</dbReference>
<dbReference type="Pfam" id="PF00271">
    <property type="entry name" value="Helicase_C"/>
    <property type="match status" value="2"/>
</dbReference>
<dbReference type="InterPro" id="IPR003593">
    <property type="entry name" value="AAA+_ATPase"/>
</dbReference>
<dbReference type="FunFam" id="1.10.10.10:FF:000012">
    <property type="entry name" value="U5 small nuclear ribonucleoprotein helicase"/>
    <property type="match status" value="1"/>
</dbReference>
<dbReference type="Gene3D" id="1.10.150.20">
    <property type="entry name" value="5' to 3' exonuclease, C-terminal subdomain"/>
    <property type="match status" value="1"/>
</dbReference>
<dbReference type="SMART" id="SM00487">
    <property type="entry name" value="DEXDc"/>
    <property type="match status" value="2"/>
</dbReference>
<sequence length="2064" mass="236576">MYKHHKFRDLIATAKEMNYHTIHATNTEEEKMKYILNVMKVAFEQENNRIALEVHRTLFNSLKKYYDSDNHKISSNSLLEFLSKNKDTEFISQDAIKKCFPGVPHTTAANLLQLFQYLMKELPSLFKDLLFKSACSEEHSSELLPIKEYTIPSHFYDSIKKRKAKPNLNTLRNGKELVKKDSSTWLKECYTQYKDLMPGLTCEEFLNSVQQLLASKKTDDELQNDLIEMLGFDLFELVADLLHHRNAFQGVSSSQITEGTATLNDNADISSKIQKLENLVMRVLESATVPSSLNDTKQIVRFSNKIQKSLPNIYDEHLDVATKMQICGKVANVPYDAILKTHEVYEEITIPARKNTIPPEQLTKISVDSLDLIGKMVFKDIKHFNHIQSKVFNVAYNTNENMLVCAPTGAGKTNIALMAIVNQAKKYIEDNIIHLEKFKIVYICPMKALAAEMVNNFSKKLACLGIKVRELTGDMQLSRKEIIETQMLVTTPEKWDVISRKGTADAELTSLVKLLIIDEVHLLNTDRGPVIEALVARTLRQVITSQIMIRIIGLSATLPSYMDVAQFLRVNPEIGLFYFDNRFRTVPLVQTFIGIKPKKAGQYQTDLDETCFEKVIDFLRNNHQVLVFVHARNQTVKTANFLKETASKRKMLDLFLPPNSIQSKKANWELGNVSNKIVDDLVAHGLGVHHAGMLRRDRSLIEKSFINGSIKVLVCTATLAWGVNLPAHGVIIKGTEIYDSKKGAFVNLDILDVLQIFGRAGRPQYDTSGHGIIMTNNEKINFYLSSLTNQLPIESNLMKAMADNLNAEIVLGTIANIQEAVEWLTFTYMYRRMNANPHVYGLLPKDFEEDPSLRRYLFDLCHGAAEHLDRAQMIRYDKSSGEFTSTYLGRTASYFYITVDTVENFSARIKPFMTEAAIIQMMCCASEFNDMQVRPEELTDLDGLLDTYCEFPVAMGVENAEGKVFALMQTYLSRGYIKSISLASDMEFINQSSARIARALFDIAIHRNQATFAGRCLTVAQAFERQMWPFQSPVRQFPEIPTSVIEHIETHNIKIEDLREVDNKDMGYLIRNHKVKKQLKHFIDSFPLLQVDSTLHPITRGVLRVKLFITPTFIWNDKIHGKACENFWLWVEDPENDTIYHSESLAITKAVCMKQETLELVLTLPLVEPRPSQYLVRVCNDRWMHATIQHALSFKDLYIPLSYTPHTELLELRPLSIEALENPLYQALYNFSHFNPVQTQIFHTLYHRDENVLLGAPTGSGKTIAAEICIFRLFNKNQRLKVVYIAPLKSLVRERVEDWKKRFDGYLGKKVTEITGDTTPTIQQLKEADIIITTPEKWDGLSRGWQNRKYIQDIGLIIIDEIHLLGEDRGPVLEVIVSRTNFIACQTGMKPRIIGLSTAMANAGNLANWLGIYETGLYNFRPSVRPVPLDVHIMGFSGKHYCPRMLSMNRPTYQKIRQFAPDSPTLVFCSSRKQTRLTAIDLITYLSTDFDSKRWLHCEEHVMEYITRNIQDPDLQHFLLFGIGIHHAGLQEQDRKTVEELFVNQKIQILIATATLAWGVNFPAHLVIIKGTEYFDGKTKRYIDMPITDILQMMGRAGRPQYDTSGVACVFVQDIKKNFYKKFLYEPFPIESNLMQVLPDHINAEIASGTISTKDQLMEYMTWTYLYRRLLENPSYYKVDDVEPQGLQKFLSDLVDAVVNVLVESDCIKAEEVESDLRLRYEITFYGQIASFYYLSYKSMVHFQKRLDKDNTIFDIIKVLCAAEEYALFPVRHNEDKINKEIAQDMSYPLNGDSCDSPHVKVGLLIHAHLTRFPFPNQEYKVDFKIVMDQALRILQGMTDIASNNGWLSCTLRIIMLMQMLIQGQYINTPVLLSLPHITEAHLPMLYAEIKKKLNLDKADVNLPRLKFICLKNRIHLECALTVLFEMSTAKEILRHISDLPLLDVSVTIPHTNQTFSKSNIQPVILDANEEYEFIFHIKRLGSPNLSVHAPRFPKKKDEGWLLCVGDVKYDYLLQIKRFTVSKHMNCSIMITTPTSGNYTFTVFIMSDSYLGLDQQYDIPINIR</sequence>
<evidence type="ECO:0000256" key="6">
    <source>
        <dbReference type="ARBA" id="ARBA00054527"/>
    </source>
</evidence>
<dbReference type="GO" id="GO:0005524">
    <property type="term" value="F:ATP binding"/>
    <property type="evidence" value="ECO:0007669"/>
    <property type="project" value="UniProtKB-KW"/>
</dbReference>
<dbReference type="FunFam" id="1.10.10.10:FF:000024">
    <property type="entry name" value="U5 small nuclear ribonucleoprotein helicase"/>
    <property type="match status" value="1"/>
</dbReference>
<evidence type="ECO:0000259" key="8">
    <source>
        <dbReference type="PROSITE" id="PS51194"/>
    </source>
</evidence>
<dbReference type="FunFam" id="3.40.50.300:FF:000231">
    <property type="entry name" value="Activating signal cointegrator 1 complex subunit 3"/>
    <property type="match status" value="1"/>
</dbReference>
<feature type="domain" description="Helicase ATP-binding" evidence="7">
    <location>
        <begin position="1243"/>
        <end position="1418"/>
    </location>
</feature>
<protein>
    <recommendedName>
        <fullName evidence="11">Activating signal cointegrator 1 complex subunit 3</fullName>
    </recommendedName>
</protein>
<name>A0AAN7QP13_9COLE</name>
<feature type="domain" description="Helicase C-terminal" evidence="8">
    <location>
        <begin position="1451"/>
        <end position="1646"/>
    </location>
</feature>
<dbReference type="Gene3D" id="2.60.40.150">
    <property type="entry name" value="C2 domain"/>
    <property type="match status" value="2"/>
</dbReference>
<keyword evidence="2" id="KW-0547">Nucleotide-binding</keyword>
<dbReference type="Pfam" id="PF23445">
    <property type="entry name" value="WHD_SNRNP200"/>
    <property type="match status" value="2"/>
</dbReference>
<dbReference type="SMART" id="SM00973">
    <property type="entry name" value="Sec63"/>
    <property type="match status" value="2"/>
</dbReference>
<dbReference type="InterPro" id="IPR036390">
    <property type="entry name" value="WH_DNA-bd_sf"/>
</dbReference>
<evidence type="ECO:0000259" key="7">
    <source>
        <dbReference type="PROSITE" id="PS51192"/>
    </source>
</evidence>
<dbReference type="PANTHER" id="PTHR47961:SF13">
    <property type="entry name" value="ACTIVATING SIGNAL COINTEGRATOR 1 COMPLEX SUBUNIT 3"/>
    <property type="match status" value="1"/>
</dbReference>
<dbReference type="EMBL" id="JARPUR010000001">
    <property type="protein sequence ID" value="KAK4887058.1"/>
    <property type="molecule type" value="Genomic_DNA"/>
</dbReference>
<accession>A0AAN7QP13</accession>
<dbReference type="FunFam" id="3.40.50.300:FF:000062">
    <property type="entry name" value="U5 small nuclear ribonucleoprotein helicase"/>
    <property type="match status" value="1"/>
</dbReference>
<feature type="domain" description="Helicase ATP-binding" evidence="7">
    <location>
        <begin position="393"/>
        <end position="576"/>
    </location>
</feature>
<dbReference type="GO" id="GO:0016787">
    <property type="term" value="F:hydrolase activity"/>
    <property type="evidence" value="ECO:0007669"/>
    <property type="project" value="UniProtKB-KW"/>
</dbReference>
<feature type="domain" description="Helicase C-terminal" evidence="8">
    <location>
        <begin position="611"/>
        <end position="825"/>
    </location>
</feature>
<dbReference type="FunFam" id="2.60.40.150:FF:000113">
    <property type="entry name" value="activating signal cointegrator 1 complex subunit 3"/>
    <property type="match status" value="1"/>
</dbReference>
<dbReference type="SMART" id="SM00382">
    <property type="entry name" value="AAA"/>
    <property type="match status" value="2"/>
</dbReference>
<keyword evidence="5" id="KW-0067">ATP-binding</keyword>
<dbReference type="CDD" id="cd18795">
    <property type="entry name" value="SF2_C_Ski2"/>
    <property type="match status" value="2"/>
</dbReference>
<dbReference type="InterPro" id="IPR014001">
    <property type="entry name" value="Helicase_ATP-bd"/>
</dbReference>
<dbReference type="FunFam" id="1.10.3380.10:FF:000002">
    <property type="entry name" value="Activating signal cointegrator 1 complex subunit 3"/>
    <property type="match status" value="1"/>
</dbReference>
<dbReference type="GO" id="GO:0004386">
    <property type="term" value="F:helicase activity"/>
    <property type="evidence" value="ECO:0007669"/>
    <property type="project" value="UniProtKB-KW"/>
</dbReference>
<organism evidence="9 10">
    <name type="scientific">Aquatica leii</name>
    <dbReference type="NCBI Taxonomy" id="1421715"/>
    <lineage>
        <taxon>Eukaryota</taxon>
        <taxon>Metazoa</taxon>
        <taxon>Ecdysozoa</taxon>
        <taxon>Arthropoda</taxon>
        <taxon>Hexapoda</taxon>
        <taxon>Insecta</taxon>
        <taxon>Pterygota</taxon>
        <taxon>Neoptera</taxon>
        <taxon>Endopterygota</taxon>
        <taxon>Coleoptera</taxon>
        <taxon>Polyphaga</taxon>
        <taxon>Elateriformia</taxon>
        <taxon>Elateroidea</taxon>
        <taxon>Lampyridae</taxon>
        <taxon>Luciolinae</taxon>
        <taxon>Aquatica</taxon>
    </lineage>
</organism>
<evidence type="ECO:0000313" key="9">
    <source>
        <dbReference type="EMBL" id="KAK4887058.1"/>
    </source>
</evidence>
<evidence type="ECO:0000256" key="1">
    <source>
        <dbReference type="ARBA" id="ARBA00022737"/>
    </source>
</evidence>
<evidence type="ECO:0000256" key="4">
    <source>
        <dbReference type="ARBA" id="ARBA00022806"/>
    </source>
</evidence>
<dbReference type="Gene3D" id="3.40.50.300">
    <property type="entry name" value="P-loop containing nucleotide triphosphate hydrolases"/>
    <property type="match status" value="4"/>
</dbReference>
<dbReference type="Pfam" id="PF02889">
    <property type="entry name" value="Sec63"/>
    <property type="match status" value="2"/>
</dbReference>
<dbReference type="SUPFAM" id="SSF46785">
    <property type="entry name" value="Winged helix' DNA-binding domain"/>
    <property type="match status" value="2"/>
</dbReference>
<comment type="function">
    <text evidence="6">Catalyzes the ATP-dependent unwinding of U4/U6 RNA duplices, an essential step in the assembly of a catalytically active spliceosome. Plays a role in pre-mRNA splicing.</text>
</comment>
<dbReference type="Gene3D" id="1.10.10.10">
    <property type="entry name" value="Winged helix-like DNA-binding domain superfamily/Winged helix DNA-binding domain"/>
    <property type="match status" value="2"/>
</dbReference>
<keyword evidence="4" id="KW-0347">Helicase</keyword>
<dbReference type="PROSITE" id="PS51192">
    <property type="entry name" value="HELICASE_ATP_BIND_1"/>
    <property type="match status" value="2"/>
</dbReference>
<keyword evidence="1" id="KW-0677">Repeat</keyword>
<dbReference type="GO" id="GO:0180022">
    <property type="term" value="C:RQC-trigger complex"/>
    <property type="evidence" value="ECO:0007669"/>
    <property type="project" value="UniProtKB-ARBA"/>
</dbReference>
<dbReference type="FunFam" id="2.60.40.150:FF:000004">
    <property type="entry name" value="RNA helicase, activating signal cointegrator 1"/>
    <property type="match status" value="1"/>
</dbReference>
<dbReference type="SUPFAM" id="SSF52540">
    <property type="entry name" value="P-loop containing nucleoside triphosphate hydrolases"/>
    <property type="match status" value="3"/>
</dbReference>
<proteinExistence type="predicted"/>
<evidence type="ECO:0000256" key="2">
    <source>
        <dbReference type="ARBA" id="ARBA00022741"/>
    </source>
</evidence>
<dbReference type="InterPro" id="IPR027417">
    <property type="entry name" value="P-loop_NTPase"/>
</dbReference>
<dbReference type="InterPro" id="IPR004179">
    <property type="entry name" value="Sec63-dom"/>
</dbReference>
<dbReference type="SMART" id="SM00490">
    <property type="entry name" value="HELICc"/>
    <property type="match status" value="2"/>
</dbReference>
<dbReference type="InterPro" id="IPR057842">
    <property type="entry name" value="WH_MER3"/>
</dbReference>
<gene>
    <name evidence="9" type="ORF">RN001_003329</name>
</gene>